<organism evidence="1 2">
    <name type="scientific">Arthrobacter phage Mordred</name>
    <dbReference type="NCBI Taxonomy" id="2601685"/>
    <lineage>
        <taxon>Viruses</taxon>
        <taxon>Duplodnaviria</taxon>
        <taxon>Heunggongvirae</taxon>
        <taxon>Uroviricota</taxon>
        <taxon>Caudoviricetes</taxon>
        <taxon>Klausavirus</taxon>
        <taxon>Klausavirus princesstrina</taxon>
    </lineage>
</organism>
<dbReference type="Proteomes" id="UP000327052">
    <property type="component" value="Genome"/>
</dbReference>
<gene>
    <name evidence="1" type="primary">79</name>
    <name evidence="1" type="ORF">SEA_MORDRED_79</name>
</gene>
<proteinExistence type="predicted"/>
<reference evidence="1 2" key="1">
    <citation type="submission" date="2019-07" db="EMBL/GenBank/DDBJ databases">
        <authorList>
            <person name="Bears J.L."/>
            <person name="Cierpich J.L."/>
            <person name="Coutu K.M."/>
            <person name="Dutrow J.R."/>
            <person name="Kysilovsky C.R."/>
            <person name="McGovern L.M."/>
            <person name="Rivera Cartagena A."/>
            <person name="Sprenkle A.B."/>
            <person name="Klyczek K."/>
            <person name="Garlena R.A."/>
            <person name="Russell D.A."/>
            <person name="Pope W.H."/>
            <person name="Jacobs-Sera D."/>
            <person name="Hatfull G.F."/>
        </authorList>
    </citation>
    <scope>NUCLEOTIDE SEQUENCE [LARGE SCALE GENOMIC DNA]</scope>
</reference>
<protein>
    <submittedName>
        <fullName evidence="1">Uncharacterized protein</fullName>
    </submittedName>
</protein>
<evidence type="ECO:0000313" key="1">
    <source>
        <dbReference type="EMBL" id="QEQ94185.1"/>
    </source>
</evidence>
<sequence length="132" mass="15098">MAVSYQHPVIDFLEARLEEQEALAKTCLLPEHTHPYGDERIPASRPDQWARDLDNYLGGPYGKHTGYWSPTQVLAEIHSKREVIRTLRLLVEQGKESPVIQSHSVGLLNAVKLLCQPYQDHPDFRAILDYLP</sequence>
<evidence type="ECO:0000313" key="2">
    <source>
        <dbReference type="Proteomes" id="UP000327052"/>
    </source>
</evidence>
<dbReference type="Pfam" id="PF19730">
    <property type="entry name" value="DUF6221"/>
    <property type="match status" value="1"/>
</dbReference>
<dbReference type="InterPro" id="IPR046193">
    <property type="entry name" value="DUF6221"/>
</dbReference>
<accession>A0A5J6D9K1</accession>
<name>A0A5J6D9K1_9CAUD</name>
<dbReference type="EMBL" id="MN204499">
    <property type="protein sequence ID" value="QEQ94185.1"/>
    <property type="molecule type" value="Genomic_DNA"/>
</dbReference>